<dbReference type="GO" id="GO:0003700">
    <property type="term" value="F:DNA-binding transcription factor activity"/>
    <property type="evidence" value="ECO:0007669"/>
    <property type="project" value="InterPro"/>
</dbReference>
<keyword evidence="6" id="KW-1185">Reference proteome</keyword>
<dbReference type="GO" id="GO:0043565">
    <property type="term" value="F:sequence-specific DNA binding"/>
    <property type="evidence" value="ECO:0007669"/>
    <property type="project" value="InterPro"/>
</dbReference>
<dbReference type="PROSITE" id="PS01124">
    <property type="entry name" value="HTH_ARAC_FAMILY_2"/>
    <property type="match status" value="1"/>
</dbReference>
<accession>A0A4R5CYX4</accession>
<dbReference type="Proteomes" id="UP000294597">
    <property type="component" value="Unassembled WGS sequence"/>
</dbReference>
<protein>
    <submittedName>
        <fullName evidence="5">AraC family transcriptional regulator</fullName>
    </submittedName>
</protein>
<dbReference type="SMART" id="SM00342">
    <property type="entry name" value="HTH_ARAC"/>
    <property type="match status" value="1"/>
</dbReference>
<dbReference type="RefSeq" id="WP_132110966.1">
    <property type="nucleotide sequence ID" value="NZ_SMFO01000006.1"/>
</dbReference>
<dbReference type="AlphaFoldDB" id="A0A4R5CYX4"/>
<evidence type="ECO:0000256" key="3">
    <source>
        <dbReference type="ARBA" id="ARBA00023163"/>
    </source>
</evidence>
<dbReference type="InterPro" id="IPR009057">
    <property type="entry name" value="Homeodomain-like_sf"/>
</dbReference>
<evidence type="ECO:0000259" key="4">
    <source>
        <dbReference type="PROSITE" id="PS01124"/>
    </source>
</evidence>
<sequence>MLKEKYYLSEVDANDSSIYCHHDLMGESFIETHFHKKAQFLYTEGGIVYVKTTTKTYFLPARHCMWIPSGVEHSIHPSSPDVIMRNLYFPVDKAEDDFYRNEGIYPVNDLVLNLMLFTNRWNGHILRNDKKRFTIAKAFKLLLPEILKVNLSLSLPLAKEARLQKIIEYMSENLDQAILFSELSERYGFSERSLHRLFQKDLGMSFMQFYTVQRMLKAIELIIEKKLPINEVALKVGYSSVPTFSNTFCKLLSQRPSDYLRGIEIFKKKKVD</sequence>
<feature type="domain" description="HTH araC/xylS-type" evidence="4">
    <location>
        <begin position="164"/>
        <end position="262"/>
    </location>
</feature>
<keyword evidence="1" id="KW-0805">Transcription regulation</keyword>
<organism evidence="5 6">
    <name type="scientific">Flavobacterium hiemivividum</name>
    <dbReference type="NCBI Taxonomy" id="2541734"/>
    <lineage>
        <taxon>Bacteria</taxon>
        <taxon>Pseudomonadati</taxon>
        <taxon>Bacteroidota</taxon>
        <taxon>Flavobacteriia</taxon>
        <taxon>Flavobacteriales</taxon>
        <taxon>Flavobacteriaceae</taxon>
        <taxon>Flavobacterium</taxon>
    </lineage>
</organism>
<keyword evidence="2" id="KW-0238">DNA-binding</keyword>
<dbReference type="InterPro" id="IPR011051">
    <property type="entry name" value="RmlC_Cupin_sf"/>
</dbReference>
<dbReference type="Pfam" id="PF02311">
    <property type="entry name" value="AraC_binding"/>
    <property type="match status" value="1"/>
</dbReference>
<dbReference type="SUPFAM" id="SSF51182">
    <property type="entry name" value="RmlC-like cupins"/>
    <property type="match status" value="1"/>
</dbReference>
<evidence type="ECO:0000256" key="2">
    <source>
        <dbReference type="ARBA" id="ARBA00023125"/>
    </source>
</evidence>
<comment type="caution">
    <text evidence="5">The sequence shown here is derived from an EMBL/GenBank/DDBJ whole genome shotgun (WGS) entry which is preliminary data.</text>
</comment>
<evidence type="ECO:0000313" key="5">
    <source>
        <dbReference type="EMBL" id="TDE03804.1"/>
    </source>
</evidence>
<dbReference type="InterPro" id="IPR003313">
    <property type="entry name" value="AraC-bd"/>
</dbReference>
<dbReference type="Pfam" id="PF12833">
    <property type="entry name" value="HTH_18"/>
    <property type="match status" value="1"/>
</dbReference>
<gene>
    <name evidence="5" type="ORF">E0F98_09870</name>
</gene>
<dbReference type="Gene3D" id="1.10.10.60">
    <property type="entry name" value="Homeodomain-like"/>
    <property type="match status" value="2"/>
</dbReference>
<keyword evidence="3" id="KW-0804">Transcription</keyword>
<name>A0A4R5CYX4_9FLAO</name>
<dbReference type="InterPro" id="IPR014710">
    <property type="entry name" value="RmlC-like_jellyroll"/>
</dbReference>
<dbReference type="PANTHER" id="PTHR11019:SF159">
    <property type="entry name" value="TRANSCRIPTIONAL REGULATOR-RELATED"/>
    <property type="match status" value="1"/>
</dbReference>
<evidence type="ECO:0000256" key="1">
    <source>
        <dbReference type="ARBA" id="ARBA00023015"/>
    </source>
</evidence>
<evidence type="ECO:0000313" key="6">
    <source>
        <dbReference type="Proteomes" id="UP000294597"/>
    </source>
</evidence>
<proteinExistence type="predicted"/>
<dbReference type="PANTHER" id="PTHR11019">
    <property type="entry name" value="HTH-TYPE TRANSCRIPTIONAL REGULATOR NIMR"/>
    <property type="match status" value="1"/>
</dbReference>
<dbReference type="Gene3D" id="2.60.120.10">
    <property type="entry name" value="Jelly Rolls"/>
    <property type="match status" value="1"/>
</dbReference>
<dbReference type="SUPFAM" id="SSF46689">
    <property type="entry name" value="Homeodomain-like"/>
    <property type="match status" value="2"/>
</dbReference>
<dbReference type="EMBL" id="SMFO01000006">
    <property type="protein sequence ID" value="TDE03804.1"/>
    <property type="molecule type" value="Genomic_DNA"/>
</dbReference>
<dbReference type="InterPro" id="IPR018060">
    <property type="entry name" value="HTH_AraC"/>
</dbReference>
<reference evidence="5 6" key="1">
    <citation type="submission" date="2019-03" db="EMBL/GenBank/DDBJ databases">
        <title>Flavobacterium TSA-D2 sp. nov., isolated from arctic soil.</title>
        <authorList>
            <person name="Chaudhary D.K."/>
        </authorList>
    </citation>
    <scope>NUCLEOTIDE SEQUENCE [LARGE SCALE GENOMIC DNA]</scope>
    <source>
        <strain evidence="5 6">TSA-D2</strain>
    </source>
</reference>